<gene>
    <name evidence="20" type="ORF">COCSUDRAFT_14039</name>
</gene>
<keyword evidence="7" id="KW-0643">Prostaglandin biosynthesis</keyword>
<evidence type="ECO:0000256" key="2">
    <source>
        <dbReference type="ARBA" id="ARBA00007409"/>
    </source>
</evidence>
<evidence type="ECO:0000256" key="3">
    <source>
        <dbReference type="ARBA" id="ARBA00012203"/>
    </source>
</evidence>
<keyword evidence="13" id="KW-0275">Fatty acid biosynthesis</keyword>
<dbReference type="KEGG" id="csl:COCSUDRAFT_14039"/>
<dbReference type="OrthoDB" id="423541at2759"/>
<evidence type="ECO:0000259" key="19">
    <source>
        <dbReference type="Pfam" id="PF13417"/>
    </source>
</evidence>
<evidence type="ECO:0000256" key="14">
    <source>
        <dbReference type="ARBA" id="ARBA00023235"/>
    </source>
</evidence>
<dbReference type="SUPFAM" id="SSF47616">
    <property type="entry name" value="GST C-terminal domain-like"/>
    <property type="match status" value="1"/>
</dbReference>
<comment type="catalytic activity">
    <reaction evidence="16">
        <text>prostaglandin H2 = prostaglandin E2</text>
        <dbReference type="Rhea" id="RHEA:12893"/>
        <dbReference type="ChEBI" id="CHEBI:57405"/>
        <dbReference type="ChEBI" id="CHEBI:606564"/>
        <dbReference type="EC" id="5.3.99.3"/>
    </reaction>
    <physiologicalReaction direction="left-to-right" evidence="16">
        <dbReference type="Rhea" id="RHEA:12894"/>
    </physiologicalReaction>
</comment>
<dbReference type="GO" id="GO:0012505">
    <property type="term" value="C:endomembrane system"/>
    <property type="evidence" value="ECO:0007669"/>
    <property type="project" value="UniProtKB-SubCell"/>
</dbReference>
<evidence type="ECO:0000256" key="18">
    <source>
        <dbReference type="ARBA" id="ARBA00037847"/>
    </source>
</evidence>
<dbReference type="GO" id="GO:0005739">
    <property type="term" value="C:mitochondrion"/>
    <property type="evidence" value="ECO:0007669"/>
    <property type="project" value="TreeGrafter"/>
</dbReference>
<dbReference type="RefSeq" id="XP_005649284.1">
    <property type="nucleotide sequence ID" value="XM_005649227.1"/>
</dbReference>
<keyword evidence="6" id="KW-0444">Lipid biosynthesis</keyword>
<evidence type="ECO:0000256" key="1">
    <source>
        <dbReference type="ARBA" id="ARBA00004702"/>
    </source>
</evidence>
<dbReference type="PROSITE" id="PS00195">
    <property type="entry name" value="GLUTAREDOXIN_1"/>
    <property type="match status" value="1"/>
</dbReference>
<keyword evidence="21" id="KW-1185">Reference proteome</keyword>
<dbReference type="AlphaFoldDB" id="I0Z271"/>
<comment type="catalytic activity">
    <reaction evidence="15">
        <text>prostaglandin H2 = (12S)-hydroxy-(5Z,8E,10E)-heptadecatrienoate + malonaldehyde</text>
        <dbReference type="Rhea" id="RHEA:48644"/>
        <dbReference type="ChEBI" id="CHEBI:57405"/>
        <dbReference type="ChEBI" id="CHEBI:90694"/>
        <dbReference type="ChEBI" id="CHEBI:566274"/>
    </reaction>
    <physiologicalReaction direction="left-to-right" evidence="15">
        <dbReference type="Rhea" id="RHEA:48645"/>
    </physiologicalReaction>
</comment>
<comment type="pathway">
    <text evidence="1">Lipid metabolism; prostaglandin biosynthesis.</text>
</comment>
<evidence type="ECO:0000256" key="15">
    <source>
        <dbReference type="ARBA" id="ARBA00023930"/>
    </source>
</evidence>
<evidence type="ECO:0000256" key="9">
    <source>
        <dbReference type="ARBA" id="ARBA00022832"/>
    </source>
</evidence>
<keyword evidence="10" id="KW-1133">Transmembrane helix</keyword>
<dbReference type="InterPro" id="IPR040079">
    <property type="entry name" value="Glutathione_S-Trfase"/>
</dbReference>
<keyword evidence="5" id="KW-0644">Prostaglandin metabolism</keyword>
<dbReference type="InterPro" id="IPR011767">
    <property type="entry name" value="GLR_AS"/>
</dbReference>
<evidence type="ECO:0000256" key="16">
    <source>
        <dbReference type="ARBA" id="ARBA00023931"/>
    </source>
</evidence>
<dbReference type="InterPro" id="IPR034334">
    <property type="entry name" value="PGES2"/>
</dbReference>
<dbReference type="InterPro" id="IPR036249">
    <property type="entry name" value="Thioredoxin-like_sf"/>
</dbReference>
<accession>I0Z271</accession>
<dbReference type="InterPro" id="IPR004045">
    <property type="entry name" value="Glutathione_S-Trfase_N"/>
</dbReference>
<evidence type="ECO:0000256" key="11">
    <source>
        <dbReference type="ARBA" id="ARBA00023098"/>
    </source>
</evidence>
<feature type="domain" description="GST N-terminal" evidence="19">
    <location>
        <begin position="6"/>
        <end position="73"/>
    </location>
</feature>
<comment type="subcellular location">
    <subcellularLocation>
        <location evidence="18">Endomembrane system</location>
        <topology evidence="18">Single-pass membrane protein</topology>
    </subcellularLocation>
</comment>
<dbReference type="PROSITE" id="PS51354">
    <property type="entry name" value="GLUTAREDOXIN_2"/>
    <property type="match status" value="1"/>
</dbReference>
<feature type="non-terminal residue" evidence="20">
    <location>
        <position position="1"/>
    </location>
</feature>
<dbReference type="GO" id="GO:0001516">
    <property type="term" value="P:prostaglandin biosynthetic process"/>
    <property type="evidence" value="ECO:0007669"/>
    <property type="project" value="UniProtKB-UniPathway"/>
</dbReference>
<evidence type="ECO:0000256" key="5">
    <source>
        <dbReference type="ARBA" id="ARBA00022501"/>
    </source>
</evidence>
<evidence type="ECO:0000256" key="12">
    <source>
        <dbReference type="ARBA" id="ARBA00023136"/>
    </source>
</evidence>
<evidence type="ECO:0000256" key="6">
    <source>
        <dbReference type="ARBA" id="ARBA00022516"/>
    </source>
</evidence>
<dbReference type="InterPro" id="IPR036282">
    <property type="entry name" value="Glutathione-S-Trfase_C_sf"/>
</dbReference>
<dbReference type="CDD" id="cd03197">
    <property type="entry name" value="GST_C_mPGES2"/>
    <property type="match status" value="1"/>
</dbReference>
<dbReference type="EMBL" id="AGSI01000005">
    <property type="protein sequence ID" value="EIE24740.1"/>
    <property type="molecule type" value="Genomic_DNA"/>
</dbReference>
<dbReference type="SFLD" id="SFLDG01182">
    <property type="entry name" value="Prostaglandin_E_synthase_like"/>
    <property type="match status" value="1"/>
</dbReference>
<keyword evidence="8" id="KW-0812">Transmembrane</keyword>
<protein>
    <recommendedName>
        <fullName evidence="4">Prostaglandin E synthase 2</fullName>
        <ecNumber evidence="3">5.3.99.3</ecNumber>
    </recommendedName>
    <alternativeName>
        <fullName evidence="17">Microsomal prostaglandin E synthase 2</fullName>
    </alternativeName>
</protein>
<dbReference type="PANTHER" id="PTHR12782:SF5">
    <property type="entry name" value="PROSTAGLANDIN E SYNTHASE 2"/>
    <property type="match status" value="1"/>
</dbReference>
<proteinExistence type="inferred from homology"/>
<dbReference type="Proteomes" id="UP000007264">
    <property type="component" value="Unassembled WGS sequence"/>
</dbReference>
<dbReference type="GO" id="GO:0050220">
    <property type="term" value="F:prostaglandin-E synthase activity"/>
    <property type="evidence" value="ECO:0007669"/>
    <property type="project" value="UniProtKB-EC"/>
</dbReference>
<dbReference type="STRING" id="574566.I0Z271"/>
<reference evidence="20 21" key="1">
    <citation type="journal article" date="2012" name="Genome Biol.">
        <title>The genome of the polar eukaryotic microalga coccomyxa subellipsoidea reveals traits of cold adaptation.</title>
        <authorList>
            <person name="Blanc G."/>
            <person name="Agarkova I."/>
            <person name="Grimwood J."/>
            <person name="Kuo A."/>
            <person name="Brueggeman A."/>
            <person name="Dunigan D."/>
            <person name="Gurnon J."/>
            <person name="Ladunga I."/>
            <person name="Lindquist E."/>
            <person name="Lucas S."/>
            <person name="Pangilinan J."/>
            <person name="Proschold T."/>
            <person name="Salamov A."/>
            <person name="Schmutz J."/>
            <person name="Weeks D."/>
            <person name="Yamada T."/>
            <person name="Claverie J.M."/>
            <person name="Grigoriev I."/>
            <person name="Van Etten J."/>
            <person name="Lomsadze A."/>
            <person name="Borodovsky M."/>
        </authorList>
    </citation>
    <scope>NUCLEOTIDE SEQUENCE [LARGE SCALE GENOMIC DNA]</scope>
    <source>
        <strain evidence="20 21">C-169</strain>
    </source>
</reference>
<dbReference type="GeneID" id="17042741"/>
<organism evidence="20 21">
    <name type="scientific">Coccomyxa subellipsoidea (strain C-169)</name>
    <name type="common">Green microalga</name>
    <dbReference type="NCBI Taxonomy" id="574566"/>
    <lineage>
        <taxon>Eukaryota</taxon>
        <taxon>Viridiplantae</taxon>
        <taxon>Chlorophyta</taxon>
        <taxon>core chlorophytes</taxon>
        <taxon>Trebouxiophyceae</taxon>
        <taxon>Trebouxiophyceae incertae sedis</taxon>
        <taxon>Coccomyxaceae</taxon>
        <taxon>Coccomyxa</taxon>
        <taxon>Coccomyxa subellipsoidea</taxon>
    </lineage>
</organism>
<keyword evidence="11" id="KW-0443">Lipid metabolism</keyword>
<name>I0Z271_COCSC</name>
<sequence>PNEIILYQYEVCPFCCKVKAFLDYHKLPYRTVEVSPLTKKQLKWSEYRKVPVALLDGEIVTDSTAIITRLAAEIAGQEQQEQQQQQKSHGEEEWRRWVDERLVRLLTVNIYRNMRESYQTFDYITASSCNFGFFEREAARVVGAVMMWGISGRLKKKYGIEGDVREELYQAANKWTEALGDQRFHGGSKPDLADLSVFGVVRSITCTDTFMDLMHTTRIGTWYEHMMDAVGDSTRLSTS</sequence>
<dbReference type="eggNOG" id="KOG3029">
    <property type="taxonomic scope" value="Eukaryota"/>
</dbReference>
<comment type="similarity">
    <text evidence="2">Belongs to the GST superfamily.</text>
</comment>
<evidence type="ECO:0000256" key="17">
    <source>
        <dbReference type="ARBA" id="ARBA00031041"/>
    </source>
</evidence>
<evidence type="ECO:0000256" key="7">
    <source>
        <dbReference type="ARBA" id="ARBA00022585"/>
    </source>
</evidence>
<dbReference type="SFLD" id="SFLDS00019">
    <property type="entry name" value="Glutathione_Transferase_(cytos"/>
    <property type="match status" value="1"/>
</dbReference>
<dbReference type="Gene3D" id="1.20.1050.10">
    <property type="match status" value="1"/>
</dbReference>
<dbReference type="EC" id="5.3.99.3" evidence="3"/>
<comment type="caution">
    <text evidence="20">The sequence shown here is derived from an EMBL/GenBank/DDBJ whole genome shotgun (WGS) entry which is preliminary data.</text>
</comment>
<dbReference type="InterPro" id="IPR034335">
    <property type="entry name" value="PGES2_C"/>
</dbReference>
<dbReference type="SFLD" id="SFLDG01203">
    <property type="entry name" value="Prostaglandin_E_synthase_like1"/>
    <property type="match status" value="1"/>
</dbReference>
<evidence type="ECO:0000256" key="4">
    <source>
        <dbReference type="ARBA" id="ARBA00019474"/>
    </source>
</evidence>
<evidence type="ECO:0000256" key="10">
    <source>
        <dbReference type="ARBA" id="ARBA00022989"/>
    </source>
</evidence>
<evidence type="ECO:0000313" key="21">
    <source>
        <dbReference type="Proteomes" id="UP000007264"/>
    </source>
</evidence>
<evidence type="ECO:0000313" key="20">
    <source>
        <dbReference type="EMBL" id="EIE24740.1"/>
    </source>
</evidence>
<keyword evidence="14" id="KW-0413">Isomerase</keyword>
<dbReference type="UniPathway" id="UPA00662"/>
<dbReference type="SUPFAM" id="SSF52833">
    <property type="entry name" value="Thioredoxin-like"/>
    <property type="match status" value="1"/>
</dbReference>
<evidence type="ECO:0000256" key="13">
    <source>
        <dbReference type="ARBA" id="ARBA00023160"/>
    </source>
</evidence>
<dbReference type="Pfam" id="PF13417">
    <property type="entry name" value="GST_N_3"/>
    <property type="match status" value="1"/>
</dbReference>
<dbReference type="Gene3D" id="3.40.30.10">
    <property type="entry name" value="Glutaredoxin"/>
    <property type="match status" value="1"/>
</dbReference>
<evidence type="ECO:0000256" key="8">
    <source>
        <dbReference type="ARBA" id="ARBA00022692"/>
    </source>
</evidence>
<dbReference type="PANTHER" id="PTHR12782">
    <property type="entry name" value="MICROSOMAL PROSTAGLANDIN E SYNTHASE-2"/>
    <property type="match status" value="1"/>
</dbReference>
<keyword evidence="12" id="KW-0472">Membrane</keyword>
<keyword evidence="9" id="KW-0276">Fatty acid metabolism</keyword>